<dbReference type="Proteomes" id="UP001254848">
    <property type="component" value="Unassembled WGS sequence"/>
</dbReference>
<accession>A0ABU3P2X4</accession>
<dbReference type="RefSeq" id="WP_413781846.1">
    <property type="nucleotide sequence ID" value="NZ_JAUOZS010000001.1"/>
</dbReference>
<name>A0ABU3P2X4_9FIRM</name>
<reference evidence="1 2" key="1">
    <citation type="submission" date="2023-07" db="EMBL/GenBank/DDBJ databases">
        <title>The novel representative of Negativicutes class, Anaeroselena agilis gen. nov. sp. nov.</title>
        <authorList>
            <person name="Prokofeva M.I."/>
            <person name="Elcheninov A.G."/>
            <person name="Klyukina A."/>
            <person name="Kublanov I.V."/>
            <person name="Frolov E.N."/>
            <person name="Podosokorskaya O.A."/>
        </authorList>
    </citation>
    <scope>NUCLEOTIDE SEQUENCE [LARGE SCALE GENOMIC DNA]</scope>
    <source>
        <strain evidence="1 2">4137-cl</strain>
    </source>
</reference>
<protein>
    <submittedName>
        <fullName evidence="1">Uncharacterized protein</fullName>
    </submittedName>
</protein>
<sequence>MFTWRITKYNPDYRDELGRYSKREWTSFSEIGSSFDGHELTKSEYLAVEDAYVDAIVTFMGCIKATSLKVIGLEKGSAPKPVQELYSTEMSNLYATVRNHSVLSLKDVQLMARLVLREDLWCKLESVDNMFVHFGYDYYMYIGCIKTCEDAINKIMQKGLFVEKHESPYA</sequence>
<evidence type="ECO:0000313" key="2">
    <source>
        <dbReference type="Proteomes" id="UP001254848"/>
    </source>
</evidence>
<evidence type="ECO:0000313" key="1">
    <source>
        <dbReference type="EMBL" id="MDT8903389.1"/>
    </source>
</evidence>
<organism evidence="1 2">
    <name type="scientific">Anaeroselena agilis</name>
    <dbReference type="NCBI Taxonomy" id="3063788"/>
    <lineage>
        <taxon>Bacteria</taxon>
        <taxon>Bacillati</taxon>
        <taxon>Bacillota</taxon>
        <taxon>Negativicutes</taxon>
        <taxon>Acetonemataceae</taxon>
        <taxon>Anaeroselena</taxon>
    </lineage>
</organism>
<proteinExistence type="predicted"/>
<keyword evidence="2" id="KW-1185">Reference proteome</keyword>
<gene>
    <name evidence="1" type="ORF">Q4T40_19335</name>
</gene>
<comment type="caution">
    <text evidence="1">The sequence shown here is derived from an EMBL/GenBank/DDBJ whole genome shotgun (WGS) entry which is preliminary data.</text>
</comment>
<dbReference type="EMBL" id="JAUOZS010000001">
    <property type="protein sequence ID" value="MDT8903389.1"/>
    <property type="molecule type" value="Genomic_DNA"/>
</dbReference>